<dbReference type="GO" id="GO:0005737">
    <property type="term" value="C:cytoplasm"/>
    <property type="evidence" value="ECO:0007669"/>
    <property type="project" value="UniProtKB-SubCell"/>
</dbReference>
<evidence type="ECO:0000256" key="1">
    <source>
        <dbReference type="ARBA" id="ARBA00005912"/>
    </source>
</evidence>
<protein>
    <recommendedName>
        <fullName evidence="3">Ribosome-recycling factor</fullName>
        <shortName evidence="3">RRF</shortName>
    </recommendedName>
    <alternativeName>
        <fullName evidence="3">Ribosome-releasing factor</fullName>
    </alternativeName>
</protein>
<comment type="function">
    <text evidence="3">Responsible for the release of ribosomes from messenger RNA at the termination of protein biosynthesis. May increase the efficiency of translation by recycling ribosomes from one round of translation to another.</text>
</comment>
<dbReference type="FunFam" id="3.30.1360.40:FF:000001">
    <property type="entry name" value="Ribosome-recycling factor"/>
    <property type="match status" value="1"/>
</dbReference>
<dbReference type="HAMAP" id="MF_00040">
    <property type="entry name" value="RRF"/>
    <property type="match status" value="1"/>
</dbReference>
<dbReference type="PANTHER" id="PTHR20982:SF3">
    <property type="entry name" value="MITOCHONDRIAL RIBOSOME RECYCLING FACTOR PSEUDO 1"/>
    <property type="match status" value="1"/>
</dbReference>
<dbReference type="Pfam" id="PF01765">
    <property type="entry name" value="RRF"/>
    <property type="match status" value="1"/>
</dbReference>
<dbReference type="Gene3D" id="3.30.1360.40">
    <property type="match status" value="1"/>
</dbReference>
<dbReference type="InterPro" id="IPR036191">
    <property type="entry name" value="RRF_sf"/>
</dbReference>
<dbReference type="GO" id="GO:0043023">
    <property type="term" value="F:ribosomal large subunit binding"/>
    <property type="evidence" value="ECO:0007669"/>
    <property type="project" value="TreeGrafter"/>
</dbReference>
<dbReference type="EMBL" id="MFAU01000055">
    <property type="protein sequence ID" value="OGD83252.1"/>
    <property type="molecule type" value="Genomic_DNA"/>
</dbReference>
<dbReference type="AlphaFoldDB" id="A0A1F5FUJ3"/>
<evidence type="ECO:0000256" key="2">
    <source>
        <dbReference type="ARBA" id="ARBA00022917"/>
    </source>
</evidence>
<evidence type="ECO:0000256" key="4">
    <source>
        <dbReference type="SAM" id="Coils"/>
    </source>
</evidence>
<dbReference type="GO" id="GO:0006415">
    <property type="term" value="P:translational termination"/>
    <property type="evidence" value="ECO:0007669"/>
    <property type="project" value="UniProtKB-UniRule"/>
</dbReference>
<evidence type="ECO:0000259" key="5">
    <source>
        <dbReference type="Pfam" id="PF01765"/>
    </source>
</evidence>
<sequence length="181" mass="20760">MLEEITKKMQDAVGHLKSELAQIRTGRATPTLISDILVDAYNSKMMVKELAQITAPEPTVLLISPWDKSIITNIVGGIAKANIGLNPVVDGDLIRIVIPVLTSERREQFIKQMHQLLEKYRVEIRQIRHEYVEQLRLQKKDAQVSEDEEKRQLAEIQKVHDQFIESVEVVGKTKEEELRQV</sequence>
<dbReference type="CDD" id="cd00520">
    <property type="entry name" value="RRF"/>
    <property type="match status" value="1"/>
</dbReference>
<proteinExistence type="inferred from homology"/>
<dbReference type="InterPro" id="IPR023584">
    <property type="entry name" value="Ribosome_recyc_fac_dom"/>
</dbReference>
<keyword evidence="2 3" id="KW-0648">Protein biosynthesis</keyword>
<dbReference type="InterPro" id="IPR002661">
    <property type="entry name" value="Ribosome_recyc_fac"/>
</dbReference>
<dbReference type="SUPFAM" id="SSF55194">
    <property type="entry name" value="Ribosome recycling factor, RRF"/>
    <property type="match status" value="1"/>
</dbReference>
<evidence type="ECO:0000256" key="3">
    <source>
        <dbReference type="HAMAP-Rule" id="MF_00040"/>
    </source>
</evidence>
<dbReference type="Proteomes" id="UP000179252">
    <property type="component" value="Unassembled WGS sequence"/>
</dbReference>
<comment type="similarity">
    <text evidence="1 3">Belongs to the RRF family.</text>
</comment>
<name>A0A1F5FUJ3_9BACT</name>
<organism evidence="6 7">
    <name type="scientific">Candidatus Curtissbacteria bacterium RBG_13_40_7</name>
    <dbReference type="NCBI Taxonomy" id="1797706"/>
    <lineage>
        <taxon>Bacteria</taxon>
        <taxon>Candidatus Curtissiibacteriota</taxon>
    </lineage>
</organism>
<comment type="caution">
    <text evidence="6">The sequence shown here is derived from an EMBL/GenBank/DDBJ whole genome shotgun (WGS) entry which is preliminary data.</text>
</comment>
<feature type="domain" description="Ribosome recycling factor" evidence="5">
    <location>
        <begin position="16"/>
        <end position="178"/>
    </location>
</feature>
<dbReference type="Gene3D" id="1.10.132.20">
    <property type="entry name" value="Ribosome-recycling factor"/>
    <property type="match status" value="1"/>
</dbReference>
<dbReference type="NCBIfam" id="TIGR00496">
    <property type="entry name" value="frr"/>
    <property type="match status" value="1"/>
</dbReference>
<keyword evidence="4" id="KW-0175">Coiled coil</keyword>
<feature type="coiled-coil region" evidence="4">
    <location>
        <begin position="110"/>
        <end position="157"/>
    </location>
</feature>
<gene>
    <name evidence="3" type="primary">frr</name>
    <name evidence="6" type="ORF">A2165_00815</name>
</gene>
<keyword evidence="3" id="KW-0963">Cytoplasm</keyword>
<evidence type="ECO:0000313" key="6">
    <source>
        <dbReference type="EMBL" id="OGD83252.1"/>
    </source>
</evidence>
<accession>A0A1F5FUJ3</accession>
<dbReference type="PANTHER" id="PTHR20982">
    <property type="entry name" value="RIBOSOME RECYCLING FACTOR"/>
    <property type="match status" value="1"/>
</dbReference>
<comment type="subcellular location">
    <subcellularLocation>
        <location evidence="3">Cytoplasm</location>
    </subcellularLocation>
</comment>
<reference evidence="6 7" key="1">
    <citation type="journal article" date="2016" name="Nat. Commun.">
        <title>Thousands of microbial genomes shed light on interconnected biogeochemical processes in an aquifer system.</title>
        <authorList>
            <person name="Anantharaman K."/>
            <person name="Brown C.T."/>
            <person name="Hug L.A."/>
            <person name="Sharon I."/>
            <person name="Castelle C.J."/>
            <person name="Probst A.J."/>
            <person name="Thomas B.C."/>
            <person name="Singh A."/>
            <person name="Wilkins M.J."/>
            <person name="Karaoz U."/>
            <person name="Brodie E.L."/>
            <person name="Williams K.H."/>
            <person name="Hubbard S.S."/>
            <person name="Banfield J.F."/>
        </authorList>
    </citation>
    <scope>NUCLEOTIDE SEQUENCE [LARGE SCALE GENOMIC DNA]</scope>
</reference>
<evidence type="ECO:0000313" key="7">
    <source>
        <dbReference type="Proteomes" id="UP000179252"/>
    </source>
</evidence>